<feature type="domain" description="Cytidyltransferase-like" evidence="3">
    <location>
        <begin position="11"/>
        <end position="68"/>
    </location>
</feature>
<dbReference type="PANTHER" id="PTHR43793">
    <property type="entry name" value="FAD SYNTHASE"/>
    <property type="match status" value="1"/>
</dbReference>
<comment type="caution">
    <text evidence="4">The sequence shown here is derived from an EMBL/GenBank/DDBJ whole genome shotgun (WGS) entry which is preliminary data.</text>
</comment>
<proteinExistence type="predicted"/>
<dbReference type="EMBL" id="AZMM01000910">
    <property type="protein sequence ID" value="ETJ45085.1"/>
    <property type="molecule type" value="Genomic_DNA"/>
</dbReference>
<feature type="non-terminal residue" evidence="4">
    <location>
        <position position="1"/>
    </location>
</feature>
<keyword evidence="2" id="KW-0548">Nucleotidyltransferase</keyword>
<evidence type="ECO:0000256" key="1">
    <source>
        <dbReference type="ARBA" id="ARBA00022679"/>
    </source>
</evidence>
<sequence>QWQDRGDIVVFTNGCFDILHRGHITYLQEAAQLGDRLIIGLNSNDSVRRLKGETRPLVDEEDRACLLSAL</sequence>
<organism evidence="4">
    <name type="scientific">human gut metagenome</name>
    <dbReference type="NCBI Taxonomy" id="408170"/>
    <lineage>
        <taxon>unclassified sequences</taxon>
        <taxon>metagenomes</taxon>
        <taxon>organismal metagenomes</taxon>
    </lineage>
</organism>
<dbReference type="InterPro" id="IPR014729">
    <property type="entry name" value="Rossmann-like_a/b/a_fold"/>
</dbReference>
<dbReference type="Gene3D" id="3.40.50.620">
    <property type="entry name" value="HUPs"/>
    <property type="match status" value="1"/>
</dbReference>
<dbReference type="InterPro" id="IPR050385">
    <property type="entry name" value="Archaeal_FAD_synthase"/>
</dbReference>
<evidence type="ECO:0000313" key="4">
    <source>
        <dbReference type="EMBL" id="ETJ45085.1"/>
    </source>
</evidence>
<evidence type="ECO:0000256" key="2">
    <source>
        <dbReference type="ARBA" id="ARBA00022695"/>
    </source>
</evidence>
<dbReference type="SUPFAM" id="SSF52374">
    <property type="entry name" value="Nucleotidylyl transferase"/>
    <property type="match status" value="1"/>
</dbReference>
<dbReference type="AlphaFoldDB" id="W1YTJ8"/>
<feature type="non-terminal residue" evidence="4">
    <location>
        <position position="70"/>
    </location>
</feature>
<protein>
    <submittedName>
        <fullName evidence="4">Bifunctional protein HldE 2</fullName>
    </submittedName>
</protein>
<dbReference type="InterPro" id="IPR004821">
    <property type="entry name" value="Cyt_trans-like"/>
</dbReference>
<evidence type="ECO:0000259" key="3">
    <source>
        <dbReference type="Pfam" id="PF01467"/>
    </source>
</evidence>
<name>W1YTJ8_9ZZZZ</name>
<accession>W1YTJ8</accession>
<gene>
    <name evidence="4" type="ORF">Q604_UNBC00910G0001</name>
</gene>
<dbReference type="Pfam" id="PF01467">
    <property type="entry name" value="CTP_transf_like"/>
    <property type="match status" value="1"/>
</dbReference>
<reference evidence="4" key="1">
    <citation type="submission" date="2013-12" db="EMBL/GenBank/DDBJ databases">
        <title>A Varibaculum cambriense genome reconstructed from a premature infant gut community with otherwise low bacterial novelty that shifts toward anaerobic metabolism during the third week of life.</title>
        <authorList>
            <person name="Brown C.T."/>
            <person name="Sharon I."/>
            <person name="Thomas B.C."/>
            <person name="Castelle C.J."/>
            <person name="Morowitz M.J."/>
            <person name="Banfield J.F."/>
        </authorList>
    </citation>
    <scope>NUCLEOTIDE SEQUENCE</scope>
</reference>
<dbReference type="PANTHER" id="PTHR43793:SF2">
    <property type="entry name" value="BIFUNCTIONAL PROTEIN HLDE"/>
    <property type="match status" value="1"/>
</dbReference>
<dbReference type="GO" id="GO:0016779">
    <property type="term" value="F:nucleotidyltransferase activity"/>
    <property type="evidence" value="ECO:0007669"/>
    <property type="project" value="UniProtKB-KW"/>
</dbReference>
<keyword evidence="1" id="KW-0808">Transferase</keyword>
<dbReference type="NCBIfam" id="TIGR00125">
    <property type="entry name" value="cyt_tran_rel"/>
    <property type="match status" value="1"/>
</dbReference>